<evidence type="ECO:0000313" key="2">
    <source>
        <dbReference type="Proteomes" id="UP001497535"/>
    </source>
</evidence>
<evidence type="ECO:0000313" key="1">
    <source>
        <dbReference type="EMBL" id="CAK5007869.1"/>
    </source>
</evidence>
<dbReference type="Proteomes" id="UP001497535">
    <property type="component" value="Unassembled WGS sequence"/>
</dbReference>
<name>A0ACB0XLR5_MELEN</name>
<keyword evidence="2" id="KW-1185">Reference proteome</keyword>
<reference evidence="1" key="1">
    <citation type="submission" date="2023-11" db="EMBL/GenBank/DDBJ databases">
        <authorList>
            <person name="Poullet M."/>
        </authorList>
    </citation>
    <scope>NUCLEOTIDE SEQUENCE</scope>
    <source>
        <strain evidence="1">E1834</strain>
    </source>
</reference>
<sequence length="84" mass="9779">MENQRSNNQSLATLKVTNEISLDELVNMHVGVCSGTNLKYLRHQRTEHHPKEYTTYVFWVVGWAGDQKRVLIFFPPNNFCILLS</sequence>
<gene>
    <name evidence="1" type="ORF">MENTE1834_LOCUS898</name>
</gene>
<proteinExistence type="predicted"/>
<comment type="caution">
    <text evidence="1">The sequence shown here is derived from an EMBL/GenBank/DDBJ whole genome shotgun (WGS) entry which is preliminary data.</text>
</comment>
<organism evidence="1 2">
    <name type="scientific">Meloidogyne enterolobii</name>
    <name type="common">Root-knot nematode worm</name>
    <name type="synonym">Meloidogyne mayaguensis</name>
    <dbReference type="NCBI Taxonomy" id="390850"/>
    <lineage>
        <taxon>Eukaryota</taxon>
        <taxon>Metazoa</taxon>
        <taxon>Ecdysozoa</taxon>
        <taxon>Nematoda</taxon>
        <taxon>Chromadorea</taxon>
        <taxon>Rhabditida</taxon>
        <taxon>Tylenchina</taxon>
        <taxon>Tylenchomorpha</taxon>
        <taxon>Tylenchoidea</taxon>
        <taxon>Meloidogynidae</taxon>
        <taxon>Meloidogyninae</taxon>
        <taxon>Meloidogyne</taxon>
    </lineage>
</organism>
<protein>
    <submittedName>
        <fullName evidence="1">Uncharacterized protein</fullName>
    </submittedName>
</protein>
<dbReference type="EMBL" id="CAVMJV010000001">
    <property type="protein sequence ID" value="CAK5007869.1"/>
    <property type="molecule type" value="Genomic_DNA"/>
</dbReference>
<accession>A0ACB0XLR5</accession>